<keyword evidence="4 7" id="KW-0472">Membrane</keyword>
<dbReference type="RefSeq" id="WP_101300310.1">
    <property type="nucleotide sequence ID" value="NZ_CP025197.1"/>
</dbReference>
<reference evidence="8 9" key="1">
    <citation type="submission" date="2017-12" db="EMBL/GenBank/DDBJ databases">
        <title>Complete genome sequence of Herbivorax saccincola GGR1, a novel Cellulosome-producing hydrolytic bacterium in a thermophilic biogas plant, established by Illumina and Nanopore MinION sequencing.</title>
        <authorList>
            <person name="Pechtl A."/>
            <person name="Ruckert C."/>
            <person name="Koeck D.E."/>
            <person name="Maus I."/>
            <person name="Winkler A."/>
            <person name="Kalinowski J."/>
            <person name="Puhler A."/>
            <person name="Schwarz W.W."/>
            <person name="Zverlov V.V."/>
            <person name="Schluter A."/>
            <person name="Liebl W."/>
        </authorList>
    </citation>
    <scope>NUCLEOTIDE SEQUENCE [LARGE SCALE GENOMIC DNA]</scope>
    <source>
        <strain evidence="9">SR1</strain>
    </source>
</reference>
<dbReference type="GO" id="GO:0071555">
    <property type="term" value="P:cell wall organization"/>
    <property type="evidence" value="ECO:0007669"/>
    <property type="project" value="UniProtKB-KW"/>
</dbReference>
<dbReference type="KEGG" id="hsc:HVS_06415"/>
<evidence type="ECO:0000256" key="4">
    <source>
        <dbReference type="ARBA" id="ARBA00023136"/>
    </source>
</evidence>
<dbReference type="InterPro" id="IPR003770">
    <property type="entry name" value="MLTG-like"/>
</dbReference>
<accession>A0A2K9E1E3</accession>
<dbReference type="HAMAP" id="MF_02065">
    <property type="entry name" value="MltG"/>
    <property type="match status" value="1"/>
</dbReference>
<dbReference type="Gene3D" id="3.30.160.60">
    <property type="entry name" value="Classic Zinc Finger"/>
    <property type="match status" value="1"/>
</dbReference>
<keyword evidence="9" id="KW-1185">Reference proteome</keyword>
<keyword evidence="1 7" id="KW-1003">Cell membrane</keyword>
<dbReference type="CDD" id="cd08010">
    <property type="entry name" value="MltG_like"/>
    <property type="match status" value="1"/>
</dbReference>
<dbReference type="PANTHER" id="PTHR30518">
    <property type="entry name" value="ENDOLYTIC MUREIN TRANSGLYCOSYLASE"/>
    <property type="match status" value="1"/>
</dbReference>
<dbReference type="Pfam" id="PF02618">
    <property type="entry name" value="YceG"/>
    <property type="match status" value="1"/>
</dbReference>
<dbReference type="AlphaFoldDB" id="A0A2K9E1E3"/>
<dbReference type="GO" id="GO:0008932">
    <property type="term" value="F:lytic endotransglycosylase activity"/>
    <property type="evidence" value="ECO:0007669"/>
    <property type="project" value="UniProtKB-UniRule"/>
</dbReference>
<dbReference type="EC" id="4.2.2.29" evidence="7"/>
<organism evidence="8 9">
    <name type="scientific">Acetivibrio saccincola</name>
    <dbReference type="NCBI Taxonomy" id="1677857"/>
    <lineage>
        <taxon>Bacteria</taxon>
        <taxon>Bacillati</taxon>
        <taxon>Bacillota</taxon>
        <taxon>Clostridia</taxon>
        <taxon>Eubacteriales</taxon>
        <taxon>Oscillospiraceae</taxon>
        <taxon>Acetivibrio</taxon>
    </lineage>
</organism>
<evidence type="ECO:0000313" key="8">
    <source>
        <dbReference type="EMBL" id="AUG57209.1"/>
    </source>
</evidence>
<evidence type="ECO:0000313" key="9">
    <source>
        <dbReference type="Proteomes" id="UP000233534"/>
    </source>
</evidence>
<evidence type="ECO:0000256" key="6">
    <source>
        <dbReference type="ARBA" id="ARBA00023316"/>
    </source>
</evidence>
<dbReference type="EMBL" id="CP025197">
    <property type="protein sequence ID" value="AUG57209.1"/>
    <property type="molecule type" value="Genomic_DNA"/>
</dbReference>
<protein>
    <recommendedName>
        <fullName evidence="7">Endolytic murein transglycosylase</fullName>
        <ecNumber evidence="7">4.2.2.29</ecNumber>
    </recommendedName>
    <alternativeName>
        <fullName evidence="7">Peptidoglycan lytic transglycosylase</fullName>
    </alternativeName>
    <alternativeName>
        <fullName evidence="7">Peptidoglycan polymerization terminase</fullName>
    </alternativeName>
</protein>
<dbReference type="GO" id="GO:0009252">
    <property type="term" value="P:peptidoglycan biosynthetic process"/>
    <property type="evidence" value="ECO:0007669"/>
    <property type="project" value="UniProtKB-UniRule"/>
</dbReference>
<dbReference type="PANTHER" id="PTHR30518:SF2">
    <property type="entry name" value="ENDOLYTIC MUREIN TRANSGLYCOSYLASE"/>
    <property type="match status" value="1"/>
</dbReference>
<evidence type="ECO:0000256" key="3">
    <source>
        <dbReference type="ARBA" id="ARBA00022989"/>
    </source>
</evidence>
<feature type="site" description="Important for catalytic activity" evidence="7">
    <location>
        <position position="249"/>
    </location>
</feature>
<dbReference type="NCBIfam" id="TIGR00247">
    <property type="entry name" value="endolytic transglycosylase MltG"/>
    <property type="match status" value="1"/>
</dbReference>
<keyword evidence="3 7" id="KW-1133">Transmembrane helix</keyword>
<proteinExistence type="inferred from homology"/>
<evidence type="ECO:0000256" key="5">
    <source>
        <dbReference type="ARBA" id="ARBA00023239"/>
    </source>
</evidence>
<comment type="catalytic activity">
    <reaction evidence="7">
        <text>a peptidoglycan chain = a peptidoglycan chain with N-acetyl-1,6-anhydromuramyl-[peptide] at the reducing end + a peptidoglycan chain with N-acetylglucosamine at the non-reducing end.</text>
        <dbReference type="EC" id="4.2.2.29"/>
    </reaction>
</comment>
<comment type="subcellular location">
    <subcellularLocation>
        <location evidence="7">Cell membrane</location>
        <topology evidence="7">Single-pass membrane protein</topology>
    </subcellularLocation>
</comment>
<evidence type="ECO:0000256" key="2">
    <source>
        <dbReference type="ARBA" id="ARBA00022692"/>
    </source>
</evidence>
<keyword evidence="2 7" id="KW-0812">Transmembrane</keyword>
<feature type="transmembrane region" description="Helical" evidence="7">
    <location>
        <begin position="21"/>
        <end position="47"/>
    </location>
</feature>
<dbReference type="Proteomes" id="UP000233534">
    <property type="component" value="Chromosome"/>
</dbReference>
<comment type="similarity">
    <text evidence="7">Belongs to the transglycosylase MltG family.</text>
</comment>
<sequence length="373" mass="43367">MSGETNRTKKRRKTKKRKRSIFRSLLLYFLFFTFVFIVGATVSYRYITNADKLTISEITKKIESGEAVEIEIPFNSSTDDIAKILKEKDIIKYPRIFKFLSFFNGHDGNYRSGRHLISKDLSYDEIMRVLSQNPISINVTIPEGKTFTETVEILAKNNLIDKEDFIKTASEEKFDYKFLEGLPEREFPLEGYLFPDTYFFDPKSTSKMVIRKFLDNFNIKFTPEFYKRAEELDMTVDEVITLASIIERETKIPEEKEIVSSVFHNRLKSNDPSFKKLQSCATIQYILLQRDGKVKENLTYEDTQIEHPYNTYLHEGLPPGPLCSPGLDSIIAALYPNEESDYMFFVARGDGSHEFSRTLQEHEAAKQKYGVSY</sequence>
<name>A0A2K9E1E3_9FIRM</name>
<evidence type="ECO:0000256" key="1">
    <source>
        <dbReference type="ARBA" id="ARBA00022475"/>
    </source>
</evidence>
<dbReference type="Gene3D" id="3.30.1490.480">
    <property type="entry name" value="Endolytic murein transglycosylase"/>
    <property type="match status" value="2"/>
</dbReference>
<keyword evidence="5 7" id="KW-0456">Lyase</keyword>
<keyword evidence="6 7" id="KW-0961">Cell wall biogenesis/degradation</keyword>
<comment type="function">
    <text evidence="7">Functions as a peptidoglycan terminase that cleaves nascent peptidoglycan strands endolytically to terminate their elongation.</text>
</comment>
<dbReference type="GO" id="GO:0005886">
    <property type="term" value="C:plasma membrane"/>
    <property type="evidence" value="ECO:0007669"/>
    <property type="project" value="UniProtKB-SubCell"/>
</dbReference>
<gene>
    <name evidence="7" type="primary">mltG</name>
    <name evidence="8" type="ORF">HVS_06415</name>
</gene>
<evidence type="ECO:0000256" key="7">
    <source>
        <dbReference type="HAMAP-Rule" id="MF_02065"/>
    </source>
</evidence>